<evidence type="ECO:0000256" key="11">
    <source>
        <dbReference type="ARBA" id="ARBA00023033"/>
    </source>
</evidence>
<keyword evidence="8" id="KW-1133">Transmembrane helix</keyword>
<dbReference type="PANTHER" id="PTHR24305:SF166">
    <property type="entry name" value="CYTOCHROME P450 12A4, MITOCHONDRIAL-RELATED"/>
    <property type="match status" value="1"/>
</dbReference>
<keyword evidence="11" id="KW-0503">Monooxygenase</keyword>
<keyword evidence="12" id="KW-0472">Membrane</keyword>
<evidence type="ECO:0000256" key="4">
    <source>
        <dbReference type="ARBA" id="ARBA00010617"/>
    </source>
</evidence>
<evidence type="ECO:0000256" key="5">
    <source>
        <dbReference type="ARBA" id="ARBA00022617"/>
    </source>
</evidence>
<evidence type="ECO:0000256" key="13">
    <source>
        <dbReference type="SAM" id="SignalP"/>
    </source>
</evidence>
<dbReference type="InterPro" id="IPR001128">
    <property type="entry name" value="Cyt_P450"/>
</dbReference>
<organism evidence="14 15">
    <name type="scientific">Mycena chlorophos</name>
    <name type="common">Agaric fungus</name>
    <name type="synonym">Agaricus chlorophos</name>
    <dbReference type="NCBI Taxonomy" id="658473"/>
    <lineage>
        <taxon>Eukaryota</taxon>
        <taxon>Fungi</taxon>
        <taxon>Dikarya</taxon>
        <taxon>Basidiomycota</taxon>
        <taxon>Agaricomycotina</taxon>
        <taxon>Agaricomycetes</taxon>
        <taxon>Agaricomycetidae</taxon>
        <taxon>Agaricales</taxon>
        <taxon>Marasmiineae</taxon>
        <taxon>Mycenaceae</taxon>
        <taxon>Mycena</taxon>
    </lineage>
</organism>
<evidence type="ECO:0000256" key="9">
    <source>
        <dbReference type="ARBA" id="ARBA00023002"/>
    </source>
</evidence>
<sequence>MSALLALTAALAALYLLRRSSKQTSVDALPGPTSTSWLFGAFLDGNTPRMLSIEPGNLRELLLSPVYGQHEFRWQEEYGTVYALRGCFNQSRLMVSDPAALRFIANTQAFTWGFGQRKASQMLFGDGNLFLARGERHKYLRAVMNPWFSQRSVRNMLPIMKDTARKLTDSWESEMNGPGSPCIDVSRGVHTSSLDILGEVLLETPINGLRGESDLSRIQRELTDSAAILSPLGLIAEALMPYIPDWLFRVAPKLPFEALRQFREYWTVTDEMASAVTKQVHNLGEDHKQINKLVTVAAGSMSDEEVSVHVRTMLITGDDTTGNSITWALYELARLPTFQANVRAEIRAAVQKSGPEEIDYEGLPLLNALINVPLFL</sequence>
<keyword evidence="10" id="KW-0408">Iron</keyword>
<accession>A0ABQ0LL57</accession>
<feature type="chain" id="PRO_5047164457" evidence="13">
    <location>
        <begin position="23"/>
        <end position="376"/>
    </location>
</feature>
<comment type="cofactor">
    <cofactor evidence="1">
        <name>heme</name>
        <dbReference type="ChEBI" id="CHEBI:30413"/>
    </cofactor>
</comment>
<evidence type="ECO:0000313" key="15">
    <source>
        <dbReference type="Proteomes" id="UP000815677"/>
    </source>
</evidence>
<dbReference type="Proteomes" id="UP000815677">
    <property type="component" value="Unassembled WGS sequence"/>
</dbReference>
<evidence type="ECO:0000256" key="12">
    <source>
        <dbReference type="ARBA" id="ARBA00023136"/>
    </source>
</evidence>
<name>A0ABQ0LL57_MYCCL</name>
<comment type="similarity">
    <text evidence="4">Belongs to the cytochrome P450 family.</text>
</comment>
<evidence type="ECO:0000256" key="7">
    <source>
        <dbReference type="ARBA" id="ARBA00022723"/>
    </source>
</evidence>
<dbReference type="SUPFAM" id="SSF48264">
    <property type="entry name" value="Cytochrome P450"/>
    <property type="match status" value="1"/>
</dbReference>
<protein>
    <submittedName>
        <fullName evidence="14">Cytochrome P450</fullName>
    </submittedName>
</protein>
<keyword evidence="13" id="KW-0732">Signal</keyword>
<dbReference type="Gene3D" id="1.10.630.10">
    <property type="entry name" value="Cytochrome P450"/>
    <property type="match status" value="1"/>
</dbReference>
<keyword evidence="6" id="KW-0812">Transmembrane</keyword>
<keyword evidence="15" id="KW-1185">Reference proteome</keyword>
<keyword evidence="7" id="KW-0479">Metal-binding</keyword>
<dbReference type="InterPro" id="IPR036396">
    <property type="entry name" value="Cyt_P450_sf"/>
</dbReference>
<dbReference type="InterPro" id="IPR050121">
    <property type="entry name" value="Cytochrome_P450_monoxygenase"/>
</dbReference>
<dbReference type="EMBL" id="DF847119">
    <property type="protein sequence ID" value="GAT51324.1"/>
    <property type="molecule type" value="Genomic_DNA"/>
</dbReference>
<comment type="subcellular location">
    <subcellularLocation>
        <location evidence="2">Membrane</location>
    </subcellularLocation>
</comment>
<evidence type="ECO:0000256" key="8">
    <source>
        <dbReference type="ARBA" id="ARBA00022989"/>
    </source>
</evidence>
<reference evidence="14" key="1">
    <citation type="submission" date="2014-09" db="EMBL/GenBank/DDBJ databases">
        <title>Genome sequence of the luminous mushroom Mycena chlorophos for searching fungal bioluminescence genes.</title>
        <authorList>
            <person name="Tanaka Y."/>
            <person name="Kasuga D."/>
            <person name="Oba Y."/>
            <person name="Hase S."/>
            <person name="Sato K."/>
            <person name="Oba Y."/>
            <person name="Sakakibara Y."/>
        </authorList>
    </citation>
    <scope>NUCLEOTIDE SEQUENCE</scope>
</reference>
<keyword evidence="5" id="KW-0349">Heme</keyword>
<evidence type="ECO:0000256" key="3">
    <source>
        <dbReference type="ARBA" id="ARBA00004721"/>
    </source>
</evidence>
<evidence type="ECO:0000256" key="2">
    <source>
        <dbReference type="ARBA" id="ARBA00004370"/>
    </source>
</evidence>
<feature type="signal peptide" evidence="13">
    <location>
        <begin position="1"/>
        <end position="22"/>
    </location>
</feature>
<proteinExistence type="inferred from homology"/>
<evidence type="ECO:0000256" key="6">
    <source>
        <dbReference type="ARBA" id="ARBA00022692"/>
    </source>
</evidence>
<dbReference type="Pfam" id="PF00067">
    <property type="entry name" value="p450"/>
    <property type="match status" value="1"/>
</dbReference>
<evidence type="ECO:0000313" key="14">
    <source>
        <dbReference type="EMBL" id="GAT51324.1"/>
    </source>
</evidence>
<gene>
    <name evidence="14" type="ORF">MCHLO_08475</name>
</gene>
<evidence type="ECO:0000256" key="10">
    <source>
        <dbReference type="ARBA" id="ARBA00023004"/>
    </source>
</evidence>
<comment type="pathway">
    <text evidence="3">Secondary metabolite biosynthesis; terpenoid biosynthesis.</text>
</comment>
<evidence type="ECO:0000256" key="1">
    <source>
        <dbReference type="ARBA" id="ARBA00001971"/>
    </source>
</evidence>
<keyword evidence="9" id="KW-0560">Oxidoreductase</keyword>
<dbReference type="PANTHER" id="PTHR24305">
    <property type="entry name" value="CYTOCHROME P450"/>
    <property type="match status" value="1"/>
</dbReference>